<dbReference type="InterPro" id="IPR051027">
    <property type="entry name" value="bZIP_transcription_factors"/>
</dbReference>
<feature type="coiled-coil region" evidence="6">
    <location>
        <begin position="455"/>
        <end position="489"/>
    </location>
</feature>
<dbReference type="InterPro" id="IPR020956">
    <property type="entry name" value="TF_Aft1_OSM"/>
</dbReference>
<feature type="compositionally biased region" description="Low complexity" evidence="7">
    <location>
        <begin position="218"/>
        <end position="260"/>
    </location>
</feature>
<keyword evidence="6" id="KW-0175">Coiled coil</keyword>
<evidence type="ECO:0000256" key="4">
    <source>
        <dbReference type="ARBA" id="ARBA00023163"/>
    </source>
</evidence>
<organism evidence="9 10">
    <name type="scientific">Moelleriella libera RCEF 2490</name>
    <dbReference type="NCBI Taxonomy" id="1081109"/>
    <lineage>
        <taxon>Eukaryota</taxon>
        <taxon>Fungi</taxon>
        <taxon>Dikarya</taxon>
        <taxon>Ascomycota</taxon>
        <taxon>Pezizomycotina</taxon>
        <taxon>Sordariomycetes</taxon>
        <taxon>Hypocreomycetidae</taxon>
        <taxon>Hypocreales</taxon>
        <taxon>Clavicipitaceae</taxon>
        <taxon>Moelleriella</taxon>
    </lineage>
</organism>
<dbReference type="InterPro" id="IPR021756">
    <property type="entry name" value="TF_Aft1_HRR"/>
</dbReference>
<accession>A0A166VM44</accession>
<evidence type="ECO:0000256" key="1">
    <source>
        <dbReference type="ARBA" id="ARBA00004123"/>
    </source>
</evidence>
<dbReference type="CDD" id="cd14687">
    <property type="entry name" value="bZIP_ATF2"/>
    <property type="match status" value="1"/>
</dbReference>
<comment type="caution">
    <text evidence="9">The sequence shown here is derived from an EMBL/GenBank/DDBJ whole genome shotgun (WGS) entry which is preliminary data.</text>
</comment>
<dbReference type="Pfam" id="PF11786">
    <property type="entry name" value="Aft1_HRA"/>
    <property type="match status" value="1"/>
</dbReference>
<evidence type="ECO:0000256" key="3">
    <source>
        <dbReference type="ARBA" id="ARBA00023125"/>
    </source>
</evidence>
<dbReference type="InterPro" id="IPR002112">
    <property type="entry name" value="Leuzip_Jun"/>
</dbReference>
<keyword evidence="4" id="KW-0804">Transcription</keyword>
<keyword evidence="5" id="KW-0539">Nucleus</keyword>
<comment type="subcellular location">
    <subcellularLocation>
        <location evidence="1">Nucleus</location>
    </subcellularLocation>
</comment>
<feature type="region of interest" description="Disordered" evidence="7">
    <location>
        <begin position="148"/>
        <end position="402"/>
    </location>
</feature>
<dbReference type="PROSITE" id="PS50217">
    <property type="entry name" value="BZIP"/>
    <property type="match status" value="1"/>
</dbReference>
<evidence type="ECO:0000313" key="10">
    <source>
        <dbReference type="Proteomes" id="UP000078544"/>
    </source>
</evidence>
<feature type="compositionally biased region" description="Basic and acidic residues" evidence="7">
    <location>
        <begin position="26"/>
        <end position="42"/>
    </location>
</feature>
<dbReference type="SMART" id="SM00338">
    <property type="entry name" value="BRLZ"/>
    <property type="match status" value="1"/>
</dbReference>
<dbReference type="Pfam" id="PF11785">
    <property type="entry name" value="Aft1_OSA"/>
    <property type="match status" value="1"/>
</dbReference>
<feature type="domain" description="BZIP" evidence="8">
    <location>
        <begin position="430"/>
        <end position="493"/>
    </location>
</feature>
<reference evidence="9 10" key="1">
    <citation type="journal article" date="2016" name="Genome Biol. Evol.">
        <title>Divergent and convergent evolution of fungal pathogenicity.</title>
        <authorList>
            <person name="Shang Y."/>
            <person name="Xiao G."/>
            <person name="Zheng P."/>
            <person name="Cen K."/>
            <person name="Zhan S."/>
            <person name="Wang C."/>
        </authorList>
    </citation>
    <scope>NUCLEOTIDE SEQUENCE [LARGE SCALE GENOMIC DNA]</scope>
    <source>
        <strain evidence="9 10">RCEF 2490</strain>
    </source>
</reference>
<sequence length="545" mass="57606">MGTSPATESKSPKVSNNTTSQQGSDTKTDSVVKSEGATHAESTKPLAPPPRPGQQQPGTNTPDFFSGQVGGSLSLEPNPFEQSFGGGGGGPETPGGTKLPSVAALTSPSSLLPGGNTTPFNWGPGSLRTGPLSPAMLSGPANDYFSEAHHLRGGFPTPNESSLRSGLTPGGSGSMFPAPSPNSQALFTHLASGGATPSTLDFHRTAISAAAAKREQKPTSQQGQAQPQPQSQQQRDTQQQPQQAQQPQQPQQTPATSQPSEMRNGTATTIVKTEPKSSGPFDPHDNDAANGLFMLAQGAQSRNDTDPPKPFVAPSTSGVPSHGHPIKGQGANSSPPMSSRNAGSRGVSEGSNDSNESERAKPLIKGKPKKAAPPPTNGRRKAEEMPSKGPPHKRSKGSIGSINASLLEESDEDDDEMGEDGHSKVKMTDEEKRKNFLERNRVAALKCRQRKKQWLANLQNKVEMYSSENDALTAQITQLREEVVNLKTLLLAHKDCPVTQQQGLHGTYINQGVEPFNSQMNPYGMAGPMSNQQVMAGQGIQRRFS</sequence>
<dbReference type="SUPFAM" id="SSF57959">
    <property type="entry name" value="Leucine zipper domain"/>
    <property type="match status" value="1"/>
</dbReference>
<proteinExistence type="predicted"/>
<evidence type="ECO:0000259" key="8">
    <source>
        <dbReference type="PROSITE" id="PS50217"/>
    </source>
</evidence>
<dbReference type="PRINTS" id="PR00043">
    <property type="entry name" value="LEUZIPPRJUN"/>
</dbReference>
<dbReference type="InterPro" id="IPR021755">
    <property type="entry name" value="TF_Aft1_HRA"/>
</dbReference>
<evidence type="ECO:0000256" key="5">
    <source>
        <dbReference type="ARBA" id="ARBA00023242"/>
    </source>
</evidence>
<protein>
    <submittedName>
        <fullName evidence="9">Transcription factor Aft1, HRA domain protein</fullName>
    </submittedName>
</protein>
<gene>
    <name evidence="9" type="ORF">AAL_01276</name>
</gene>
<feature type="compositionally biased region" description="Polar residues" evidence="7">
    <location>
        <begin position="1"/>
        <end position="25"/>
    </location>
</feature>
<feature type="compositionally biased region" description="Polar residues" evidence="7">
    <location>
        <begin position="330"/>
        <end position="342"/>
    </location>
</feature>
<dbReference type="OrthoDB" id="295274at2759"/>
<dbReference type="STRING" id="1081109.A0A166VM44"/>
<evidence type="ECO:0000256" key="6">
    <source>
        <dbReference type="SAM" id="Coils"/>
    </source>
</evidence>
<dbReference type="GO" id="GO:0003700">
    <property type="term" value="F:DNA-binding transcription factor activity"/>
    <property type="evidence" value="ECO:0007669"/>
    <property type="project" value="InterPro"/>
</dbReference>
<evidence type="ECO:0000313" key="9">
    <source>
        <dbReference type="EMBL" id="OAA33811.1"/>
    </source>
</evidence>
<dbReference type="GO" id="GO:0005634">
    <property type="term" value="C:nucleus"/>
    <property type="evidence" value="ECO:0007669"/>
    <property type="project" value="UniProtKB-SubCell"/>
</dbReference>
<dbReference type="EMBL" id="AZGY01000001">
    <property type="protein sequence ID" value="OAA33811.1"/>
    <property type="molecule type" value="Genomic_DNA"/>
</dbReference>
<name>A0A166VM44_9HYPO</name>
<dbReference type="Gene3D" id="1.20.5.170">
    <property type="match status" value="1"/>
</dbReference>
<dbReference type="Proteomes" id="UP000078544">
    <property type="component" value="Unassembled WGS sequence"/>
</dbReference>
<dbReference type="PANTHER" id="PTHR19304">
    <property type="entry name" value="CYCLIC-AMP RESPONSE ELEMENT BINDING PROTEIN"/>
    <property type="match status" value="1"/>
</dbReference>
<dbReference type="GO" id="GO:0003677">
    <property type="term" value="F:DNA binding"/>
    <property type="evidence" value="ECO:0007669"/>
    <property type="project" value="UniProtKB-KW"/>
</dbReference>
<evidence type="ECO:0000256" key="7">
    <source>
        <dbReference type="SAM" id="MobiDB-lite"/>
    </source>
</evidence>
<keyword evidence="3" id="KW-0238">DNA-binding</keyword>
<keyword evidence="10" id="KW-1185">Reference proteome</keyword>
<feature type="compositionally biased region" description="Polar residues" evidence="7">
    <location>
        <begin position="261"/>
        <end position="271"/>
    </location>
</feature>
<evidence type="ECO:0000256" key="2">
    <source>
        <dbReference type="ARBA" id="ARBA00023015"/>
    </source>
</evidence>
<feature type="region of interest" description="Disordered" evidence="7">
    <location>
        <begin position="1"/>
        <end position="126"/>
    </location>
</feature>
<dbReference type="FunFam" id="1.20.5.170:FF:000053">
    <property type="entry name" value="BZIP transcription factor AtfA"/>
    <property type="match status" value="1"/>
</dbReference>
<keyword evidence="2" id="KW-0805">Transcription regulation</keyword>
<dbReference type="Pfam" id="PF00170">
    <property type="entry name" value="bZIP_1"/>
    <property type="match status" value="1"/>
</dbReference>
<dbReference type="InterPro" id="IPR004827">
    <property type="entry name" value="bZIP"/>
</dbReference>
<dbReference type="AlphaFoldDB" id="A0A166VM44"/>
<feature type="compositionally biased region" description="Polar residues" evidence="7">
    <location>
        <begin position="104"/>
        <end position="120"/>
    </location>
</feature>
<dbReference type="Pfam" id="PF11787">
    <property type="entry name" value="Aft1_HRR"/>
    <property type="match status" value="1"/>
</dbReference>
<feature type="compositionally biased region" description="Gly residues" evidence="7">
    <location>
        <begin position="84"/>
        <end position="93"/>
    </location>
</feature>
<dbReference type="InterPro" id="IPR046347">
    <property type="entry name" value="bZIP_sf"/>
</dbReference>